<dbReference type="InterPro" id="IPR036390">
    <property type="entry name" value="WH_DNA-bd_sf"/>
</dbReference>
<dbReference type="InterPro" id="IPR028978">
    <property type="entry name" value="Chorismate_lyase_/UTRA_dom_sf"/>
</dbReference>
<feature type="domain" description="HTH gntR-type" evidence="4">
    <location>
        <begin position="19"/>
        <end position="87"/>
    </location>
</feature>
<protein>
    <submittedName>
        <fullName evidence="5">GntR family transcriptional regulator, histidine utilization repressor (HutR)</fullName>
    </submittedName>
</protein>
<keyword evidence="5" id="KW-0614">Plasmid</keyword>
<organism evidence="5">
    <name type="scientific">Paracoccus yeei</name>
    <dbReference type="NCBI Taxonomy" id="147645"/>
    <lineage>
        <taxon>Bacteria</taxon>
        <taxon>Pseudomonadati</taxon>
        <taxon>Pseudomonadota</taxon>
        <taxon>Alphaproteobacteria</taxon>
        <taxon>Rhodobacterales</taxon>
        <taxon>Paracoccaceae</taxon>
        <taxon>Paracoccus</taxon>
    </lineage>
</organism>
<reference evidence="5" key="1">
    <citation type="submission" date="2014-09" db="EMBL/GenBank/DDBJ databases">
        <title>The mobilome of the heavy metals and metalloids hypertolerant bacteria from the Lubin copper mine (Poland).</title>
        <authorList>
            <person name="Dziewit L."/>
            <person name="Bartosik D."/>
        </authorList>
    </citation>
    <scope>NUCLEOTIDE SEQUENCE</scope>
    <source>
        <plasmid evidence="5">pLM20P5</plasmid>
    </source>
</reference>
<dbReference type="Gene3D" id="1.10.10.10">
    <property type="entry name" value="Winged helix-like DNA-binding domain superfamily/Winged helix DNA-binding domain"/>
    <property type="match status" value="1"/>
</dbReference>
<dbReference type="SMART" id="SM00866">
    <property type="entry name" value="UTRA"/>
    <property type="match status" value="1"/>
</dbReference>
<dbReference type="PANTHER" id="PTHR44846:SF16">
    <property type="entry name" value="TRANSCRIPTIONAL REGULATOR PHNF-RELATED"/>
    <property type="match status" value="1"/>
</dbReference>
<sequence length="246" mass="28198">MLDAALAARRWKGSSMVATRSYREIKADMLRRITGGEWPPGSLLPNETHLAQEYGSARATINRAMRELVEDGLVERKRKAGSRVRLLPLRQMRLDIPLVRNEIEEQGAEYRYALVRSDILKAHDWLRARLNLDADTQLRHVTCVHFADGQPYQFEDRWINLKATPGARIADFGATGPNEWLVRQVPFSNVEVSFSANSATPEQAQHLGCAPGDSLFQIERQTFWQGQSVTFVRLLYHRGYRMTTRY</sequence>
<dbReference type="InterPro" id="IPR050679">
    <property type="entry name" value="Bact_HTH_transcr_reg"/>
</dbReference>
<keyword evidence="3" id="KW-0804">Transcription</keyword>
<dbReference type="Pfam" id="PF00392">
    <property type="entry name" value="GntR"/>
    <property type="match status" value="1"/>
</dbReference>
<dbReference type="Pfam" id="PF07702">
    <property type="entry name" value="UTRA"/>
    <property type="match status" value="1"/>
</dbReference>
<gene>
    <name evidence="5" type="ORF">pLM20P5_p17</name>
</gene>
<dbReference type="CDD" id="cd07377">
    <property type="entry name" value="WHTH_GntR"/>
    <property type="match status" value="1"/>
</dbReference>
<accession>A0A0D5A1E8</accession>
<evidence type="ECO:0000256" key="1">
    <source>
        <dbReference type="ARBA" id="ARBA00023015"/>
    </source>
</evidence>
<dbReference type="SUPFAM" id="SSF64288">
    <property type="entry name" value="Chorismate lyase-like"/>
    <property type="match status" value="1"/>
</dbReference>
<dbReference type="AlphaFoldDB" id="A0A0D5A1E8"/>
<dbReference type="InterPro" id="IPR000524">
    <property type="entry name" value="Tscrpt_reg_HTH_GntR"/>
</dbReference>
<dbReference type="RefSeq" id="WP_256325203.1">
    <property type="nucleotide sequence ID" value="NZ_KM659097.1"/>
</dbReference>
<dbReference type="GO" id="GO:0003677">
    <property type="term" value="F:DNA binding"/>
    <property type="evidence" value="ECO:0007669"/>
    <property type="project" value="UniProtKB-KW"/>
</dbReference>
<dbReference type="SMART" id="SM00345">
    <property type="entry name" value="HTH_GNTR"/>
    <property type="match status" value="1"/>
</dbReference>
<keyword evidence="1" id="KW-0805">Transcription regulation</keyword>
<evidence type="ECO:0000256" key="2">
    <source>
        <dbReference type="ARBA" id="ARBA00023125"/>
    </source>
</evidence>
<keyword evidence="2" id="KW-0238">DNA-binding</keyword>
<evidence type="ECO:0000259" key="4">
    <source>
        <dbReference type="PROSITE" id="PS50949"/>
    </source>
</evidence>
<dbReference type="SUPFAM" id="SSF46785">
    <property type="entry name" value="Winged helix' DNA-binding domain"/>
    <property type="match status" value="1"/>
</dbReference>
<dbReference type="InterPro" id="IPR036388">
    <property type="entry name" value="WH-like_DNA-bd_sf"/>
</dbReference>
<proteinExistence type="predicted"/>
<dbReference type="EMBL" id="KM659097">
    <property type="protein sequence ID" value="AJW30110.1"/>
    <property type="molecule type" value="Genomic_DNA"/>
</dbReference>
<name>A0A0D5A1E8_9RHOB</name>
<dbReference type="GO" id="GO:0003700">
    <property type="term" value="F:DNA-binding transcription factor activity"/>
    <property type="evidence" value="ECO:0007669"/>
    <property type="project" value="InterPro"/>
</dbReference>
<dbReference type="InterPro" id="IPR011663">
    <property type="entry name" value="UTRA"/>
</dbReference>
<evidence type="ECO:0000313" key="5">
    <source>
        <dbReference type="EMBL" id="AJW30110.1"/>
    </source>
</evidence>
<dbReference type="Gene3D" id="3.40.1410.10">
    <property type="entry name" value="Chorismate lyase-like"/>
    <property type="match status" value="1"/>
</dbReference>
<evidence type="ECO:0000256" key="3">
    <source>
        <dbReference type="ARBA" id="ARBA00023163"/>
    </source>
</evidence>
<dbReference type="PRINTS" id="PR00035">
    <property type="entry name" value="HTHGNTR"/>
</dbReference>
<dbReference type="PANTHER" id="PTHR44846">
    <property type="entry name" value="MANNOSYL-D-GLYCERATE TRANSPORT/METABOLISM SYSTEM REPRESSOR MNGR-RELATED"/>
    <property type="match status" value="1"/>
</dbReference>
<dbReference type="PROSITE" id="PS50949">
    <property type="entry name" value="HTH_GNTR"/>
    <property type="match status" value="1"/>
</dbReference>
<geneLocation type="plasmid" evidence="5">
    <name>pLM20P5</name>
</geneLocation>